<name>A0ABS8JEI4_9GAMM</name>
<protein>
    <submittedName>
        <fullName evidence="1">Nuclear transport factor 2 family protein</fullName>
    </submittedName>
</protein>
<reference evidence="1" key="1">
    <citation type="submission" date="2021-10" db="EMBL/GenBank/DDBJ databases">
        <authorList>
            <person name="Lyu M."/>
            <person name="Wang X."/>
            <person name="Meng X."/>
            <person name="Xu K."/>
        </authorList>
    </citation>
    <scope>NUCLEOTIDE SEQUENCE</scope>
    <source>
        <strain evidence="1">A6</strain>
    </source>
</reference>
<comment type="caution">
    <text evidence="1">The sequence shown here is derived from an EMBL/GenBank/DDBJ whole genome shotgun (WGS) entry which is preliminary data.</text>
</comment>
<keyword evidence="2" id="KW-1185">Reference proteome</keyword>
<dbReference type="RefSeq" id="WP_230525645.1">
    <property type="nucleotide sequence ID" value="NZ_JAJGAK010000001.1"/>
</dbReference>
<evidence type="ECO:0000313" key="2">
    <source>
        <dbReference type="Proteomes" id="UP001165293"/>
    </source>
</evidence>
<proteinExistence type="predicted"/>
<sequence length="141" mass="15995">MPLTPAQMNRRMDEHFGYEARDDVAGVLATLAQDAEHDIVGFPTGPTFGRDNARGFYESLFADLSHGQVRSLRRMHGDNFLVDESLWRGRAPGRPFGLEGRDRPLEFRLLHVMEFSEGGDIQREQVWLDLASILQQLPQGD</sequence>
<dbReference type="EMBL" id="JAJGAK010000001">
    <property type="protein sequence ID" value="MCC8362009.1"/>
    <property type="molecule type" value="Genomic_DNA"/>
</dbReference>
<accession>A0ABS8JEI4</accession>
<organism evidence="1 2">
    <name type="scientific">Noviluteimonas lactosilytica</name>
    <dbReference type="NCBI Taxonomy" id="2888523"/>
    <lineage>
        <taxon>Bacteria</taxon>
        <taxon>Pseudomonadati</taxon>
        <taxon>Pseudomonadota</taxon>
        <taxon>Gammaproteobacteria</taxon>
        <taxon>Lysobacterales</taxon>
        <taxon>Lysobacteraceae</taxon>
        <taxon>Noviluteimonas</taxon>
    </lineage>
</organism>
<dbReference type="InterPro" id="IPR009959">
    <property type="entry name" value="Cyclase_SnoaL-like"/>
</dbReference>
<dbReference type="SUPFAM" id="SSF54427">
    <property type="entry name" value="NTF2-like"/>
    <property type="match status" value="1"/>
</dbReference>
<dbReference type="Pfam" id="PF07366">
    <property type="entry name" value="SnoaL"/>
    <property type="match status" value="1"/>
</dbReference>
<dbReference type="Gene3D" id="3.10.450.50">
    <property type="match status" value="1"/>
</dbReference>
<evidence type="ECO:0000313" key="1">
    <source>
        <dbReference type="EMBL" id="MCC8362009.1"/>
    </source>
</evidence>
<dbReference type="InterPro" id="IPR032710">
    <property type="entry name" value="NTF2-like_dom_sf"/>
</dbReference>
<dbReference type="Proteomes" id="UP001165293">
    <property type="component" value="Unassembled WGS sequence"/>
</dbReference>
<gene>
    <name evidence="1" type="ORF">LK996_02775</name>
</gene>